<gene>
    <name evidence="1" type="ORF">TMI583_LOCUS47463</name>
</gene>
<comment type="caution">
    <text evidence="1">The sequence shown here is derived from an EMBL/GenBank/DDBJ whole genome shotgun (WGS) entry which is preliminary data.</text>
</comment>
<dbReference type="EMBL" id="CAJOBA010092004">
    <property type="protein sequence ID" value="CAF4488588.1"/>
    <property type="molecule type" value="Genomic_DNA"/>
</dbReference>
<evidence type="ECO:0000313" key="2">
    <source>
        <dbReference type="Proteomes" id="UP000682733"/>
    </source>
</evidence>
<reference evidence="1" key="1">
    <citation type="submission" date="2021-02" db="EMBL/GenBank/DDBJ databases">
        <authorList>
            <person name="Nowell W R."/>
        </authorList>
    </citation>
    <scope>NUCLEOTIDE SEQUENCE</scope>
</reference>
<proteinExistence type="predicted"/>
<protein>
    <submittedName>
        <fullName evidence="1">Uncharacterized protein</fullName>
    </submittedName>
</protein>
<sequence length="34" mass="4122">NELFSTELNEDMYERYPNDSLLPKRWTMGKTIDN</sequence>
<organism evidence="1 2">
    <name type="scientific">Didymodactylos carnosus</name>
    <dbReference type="NCBI Taxonomy" id="1234261"/>
    <lineage>
        <taxon>Eukaryota</taxon>
        <taxon>Metazoa</taxon>
        <taxon>Spiralia</taxon>
        <taxon>Gnathifera</taxon>
        <taxon>Rotifera</taxon>
        <taxon>Eurotatoria</taxon>
        <taxon>Bdelloidea</taxon>
        <taxon>Philodinida</taxon>
        <taxon>Philodinidae</taxon>
        <taxon>Didymodactylos</taxon>
    </lineage>
</organism>
<feature type="non-terminal residue" evidence="1">
    <location>
        <position position="1"/>
    </location>
</feature>
<dbReference type="Proteomes" id="UP000682733">
    <property type="component" value="Unassembled WGS sequence"/>
</dbReference>
<name>A0A8S2XB08_9BILA</name>
<accession>A0A8S2XB08</accession>
<dbReference type="AlphaFoldDB" id="A0A8S2XB08"/>
<evidence type="ECO:0000313" key="1">
    <source>
        <dbReference type="EMBL" id="CAF4488588.1"/>
    </source>
</evidence>